<keyword evidence="1" id="KW-0472">Membrane</keyword>
<dbReference type="Proteomes" id="UP000735302">
    <property type="component" value="Unassembled WGS sequence"/>
</dbReference>
<dbReference type="EMBL" id="BLXT01004219">
    <property type="protein sequence ID" value="GFO11093.1"/>
    <property type="molecule type" value="Genomic_DNA"/>
</dbReference>
<name>A0AAV4AUM1_9GAST</name>
<organism evidence="2 3">
    <name type="scientific">Plakobranchus ocellatus</name>
    <dbReference type="NCBI Taxonomy" id="259542"/>
    <lineage>
        <taxon>Eukaryota</taxon>
        <taxon>Metazoa</taxon>
        <taxon>Spiralia</taxon>
        <taxon>Lophotrochozoa</taxon>
        <taxon>Mollusca</taxon>
        <taxon>Gastropoda</taxon>
        <taxon>Heterobranchia</taxon>
        <taxon>Euthyneura</taxon>
        <taxon>Panpulmonata</taxon>
        <taxon>Sacoglossa</taxon>
        <taxon>Placobranchoidea</taxon>
        <taxon>Plakobranchidae</taxon>
        <taxon>Plakobranchus</taxon>
    </lineage>
</organism>
<keyword evidence="1" id="KW-1133">Transmembrane helix</keyword>
<proteinExistence type="predicted"/>
<accession>A0AAV4AUM1</accession>
<sequence>MQSDLLHHHQFHLSDIASGLKLYRLQLTRHVYRLSLVSVSKSPYASPSVSSLRRTVCVTANAVMLYSRERRQTVNYTGLVIALTSGTILWASFNPHLTHPPLKTGLYPMKAGKFYPFRPT</sequence>
<comment type="caution">
    <text evidence="2">The sequence shown here is derived from an EMBL/GenBank/DDBJ whole genome shotgun (WGS) entry which is preliminary data.</text>
</comment>
<gene>
    <name evidence="2" type="ORF">PoB_003759800</name>
</gene>
<evidence type="ECO:0000256" key="1">
    <source>
        <dbReference type="SAM" id="Phobius"/>
    </source>
</evidence>
<feature type="transmembrane region" description="Helical" evidence="1">
    <location>
        <begin position="74"/>
        <end position="93"/>
    </location>
</feature>
<protein>
    <submittedName>
        <fullName evidence="2">Uncharacterized protein</fullName>
    </submittedName>
</protein>
<dbReference type="AlphaFoldDB" id="A0AAV4AUM1"/>
<evidence type="ECO:0000313" key="3">
    <source>
        <dbReference type="Proteomes" id="UP000735302"/>
    </source>
</evidence>
<keyword evidence="3" id="KW-1185">Reference proteome</keyword>
<evidence type="ECO:0000313" key="2">
    <source>
        <dbReference type="EMBL" id="GFO11093.1"/>
    </source>
</evidence>
<reference evidence="2 3" key="1">
    <citation type="journal article" date="2021" name="Elife">
        <title>Chloroplast acquisition without the gene transfer in kleptoplastic sea slugs, Plakobranchus ocellatus.</title>
        <authorList>
            <person name="Maeda T."/>
            <person name="Takahashi S."/>
            <person name="Yoshida T."/>
            <person name="Shimamura S."/>
            <person name="Takaki Y."/>
            <person name="Nagai Y."/>
            <person name="Toyoda A."/>
            <person name="Suzuki Y."/>
            <person name="Arimoto A."/>
            <person name="Ishii H."/>
            <person name="Satoh N."/>
            <person name="Nishiyama T."/>
            <person name="Hasebe M."/>
            <person name="Maruyama T."/>
            <person name="Minagawa J."/>
            <person name="Obokata J."/>
            <person name="Shigenobu S."/>
        </authorList>
    </citation>
    <scope>NUCLEOTIDE SEQUENCE [LARGE SCALE GENOMIC DNA]</scope>
</reference>
<keyword evidence="1" id="KW-0812">Transmembrane</keyword>